<sequence>MNCRHTTQCSTYLFVKRQHQKINKKNNSNSFCADNTTIIVTTNRPKHSVTLDWDVRECGSFAEKPDSWLN</sequence>
<dbReference type="AlphaFoldDB" id="A0A1Z1MGK2"/>
<organism evidence="1">
    <name type="scientific">Polysiphonia sertularioides</name>
    <dbReference type="NCBI Taxonomy" id="945028"/>
    <lineage>
        <taxon>Eukaryota</taxon>
        <taxon>Rhodophyta</taxon>
        <taxon>Florideophyceae</taxon>
        <taxon>Rhodymeniophycidae</taxon>
        <taxon>Ceramiales</taxon>
        <taxon>Rhodomelaceae</taxon>
        <taxon>Polysiphonioideae</taxon>
        <taxon>Polysiphonia</taxon>
    </lineage>
</organism>
<dbReference type="Pfam" id="PF10718">
    <property type="entry name" value="Ycf34"/>
    <property type="match status" value="1"/>
</dbReference>
<dbReference type="InterPro" id="IPR019656">
    <property type="entry name" value="Uncharacterised_Ycf34"/>
</dbReference>
<reference evidence="1" key="1">
    <citation type="journal article" date="2017" name="J. Phycol.">
        <title>Analysis of chloroplast genomes and a supermatrix inform reclassification of the Rhodomelaceae (Rhodophyta).</title>
        <authorList>
            <person name="Diaz-Tapia P."/>
            <person name="Maggs C.A."/>
            <person name="West J.A."/>
            <person name="Verbruggen H."/>
        </authorList>
    </citation>
    <scope>NUCLEOTIDE SEQUENCE</scope>
    <source>
        <strain evidence="1">PD0001</strain>
    </source>
</reference>
<evidence type="ECO:0000313" key="1">
    <source>
        <dbReference type="EMBL" id="ARW64945.1"/>
    </source>
</evidence>
<proteinExistence type="predicted"/>
<keyword evidence="1" id="KW-0934">Plastid</keyword>
<keyword evidence="1" id="KW-0150">Chloroplast</keyword>
<protein>
    <submittedName>
        <fullName evidence="1">Uncharacterized protein</fullName>
    </submittedName>
</protein>
<name>A0A1Z1MGK2_9FLOR</name>
<geneLocation type="chloroplast" evidence="1"/>
<gene>
    <name evidence="1" type="primary">ycf34</name>
</gene>
<dbReference type="EMBL" id="MF101435">
    <property type="protein sequence ID" value="ARW64945.1"/>
    <property type="molecule type" value="Genomic_DNA"/>
</dbReference>
<accession>A0A1Z1MGK2</accession>